<protein>
    <submittedName>
        <fullName evidence="1">Uncharacterized protein</fullName>
    </submittedName>
</protein>
<accession>A0A0C2YS57</accession>
<dbReference type="EMBL" id="KN831775">
    <property type="protein sequence ID" value="KIM43867.1"/>
    <property type="molecule type" value="Genomic_DNA"/>
</dbReference>
<proteinExistence type="predicted"/>
<dbReference type="HOGENOM" id="CLU_3068934_0_0_1"/>
<organism evidence="1 2">
    <name type="scientific">Hebeloma cylindrosporum</name>
    <dbReference type="NCBI Taxonomy" id="76867"/>
    <lineage>
        <taxon>Eukaryota</taxon>
        <taxon>Fungi</taxon>
        <taxon>Dikarya</taxon>
        <taxon>Basidiomycota</taxon>
        <taxon>Agaricomycotina</taxon>
        <taxon>Agaricomycetes</taxon>
        <taxon>Agaricomycetidae</taxon>
        <taxon>Agaricales</taxon>
        <taxon>Agaricineae</taxon>
        <taxon>Hymenogastraceae</taxon>
        <taxon>Hebeloma</taxon>
    </lineage>
</organism>
<reference evidence="2" key="2">
    <citation type="submission" date="2015-01" db="EMBL/GenBank/DDBJ databases">
        <title>Evolutionary Origins and Diversification of the Mycorrhizal Mutualists.</title>
        <authorList>
            <consortium name="DOE Joint Genome Institute"/>
            <consortium name="Mycorrhizal Genomics Consortium"/>
            <person name="Kohler A."/>
            <person name="Kuo A."/>
            <person name="Nagy L.G."/>
            <person name="Floudas D."/>
            <person name="Copeland A."/>
            <person name="Barry K.W."/>
            <person name="Cichocki N."/>
            <person name="Veneault-Fourrey C."/>
            <person name="LaButti K."/>
            <person name="Lindquist E.A."/>
            <person name="Lipzen A."/>
            <person name="Lundell T."/>
            <person name="Morin E."/>
            <person name="Murat C."/>
            <person name="Riley R."/>
            <person name="Ohm R."/>
            <person name="Sun H."/>
            <person name="Tunlid A."/>
            <person name="Henrissat B."/>
            <person name="Grigoriev I.V."/>
            <person name="Hibbett D.S."/>
            <person name="Martin F."/>
        </authorList>
    </citation>
    <scope>NUCLEOTIDE SEQUENCE [LARGE SCALE GENOMIC DNA]</scope>
    <source>
        <strain evidence="2">h7</strain>
    </source>
</reference>
<gene>
    <name evidence="1" type="ORF">M413DRAFT_443745</name>
</gene>
<sequence length="53" mass="5971">MGKARKRATVDTVRNRLKLIPVTFRQRLEGEQALESEFSIVDDGGLVDAWVTP</sequence>
<evidence type="ECO:0000313" key="1">
    <source>
        <dbReference type="EMBL" id="KIM43867.1"/>
    </source>
</evidence>
<name>A0A0C2YS57_HEBCY</name>
<keyword evidence="2" id="KW-1185">Reference proteome</keyword>
<reference evidence="1 2" key="1">
    <citation type="submission" date="2014-04" db="EMBL/GenBank/DDBJ databases">
        <authorList>
            <consortium name="DOE Joint Genome Institute"/>
            <person name="Kuo A."/>
            <person name="Gay G."/>
            <person name="Dore J."/>
            <person name="Kohler A."/>
            <person name="Nagy L.G."/>
            <person name="Floudas D."/>
            <person name="Copeland A."/>
            <person name="Barry K.W."/>
            <person name="Cichocki N."/>
            <person name="Veneault-Fourrey C."/>
            <person name="LaButti K."/>
            <person name="Lindquist E.A."/>
            <person name="Lipzen A."/>
            <person name="Lundell T."/>
            <person name="Morin E."/>
            <person name="Murat C."/>
            <person name="Sun H."/>
            <person name="Tunlid A."/>
            <person name="Henrissat B."/>
            <person name="Grigoriev I.V."/>
            <person name="Hibbett D.S."/>
            <person name="Martin F."/>
            <person name="Nordberg H.P."/>
            <person name="Cantor M.N."/>
            <person name="Hua S.X."/>
        </authorList>
    </citation>
    <scope>NUCLEOTIDE SEQUENCE [LARGE SCALE GENOMIC DNA]</scope>
    <source>
        <strain evidence="2">h7</strain>
    </source>
</reference>
<evidence type="ECO:0000313" key="2">
    <source>
        <dbReference type="Proteomes" id="UP000053424"/>
    </source>
</evidence>
<dbReference type="Proteomes" id="UP000053424">
    <property type="component" value="Unassembled WGS sequence"/>
</dbReference>
<dbReference type="AlphaFoldDB" id="A0A0C2YS57"/>